<dbReference type="RefSeq" id="WP_201653623.1">
    <property type="nucleotide sequence ID" value="NZ_JAEQNC010000002.1"/>
</dbReference>
<evidence type="ECO:0000313" key="2">
    <source>
        <dbReference type="EMBL" id="MBL0371247.1"/>
    </source>
</evidence>
<dbReference type="InterPro" id="IPR014922">
    <property type="entry name" value="YdhG-like"/>
</dbReference>
<dbReference type="AlphaFoldDB" id="A0A936YRJ6"/>
<accession>A0A936YRJ6</accession>
<dbReference type="EMBL" id="JAEQNC010000002">
    <property type="protein sequence ID" value="MBL0371247.1"/>
    <property type="molecule type" value="Genomic_DNA"/>
</dbReference>
<dbReference type="Proteomes" id="UP000633219">
    <property type="component" value="Unassembled WGS sequence"/>
</dbReference>
<evidence type="ECO:0000313" key="3">
    <source>
        <dbReference type="Proteomes" id="UP000633219"/>
    </source>
</evidence>
<gene>
    <name evidence="2" type="ORF">JJB09_04325</name>
</gene>
<organism evidence="2 3">
    <name type="scientific">Rhizobium setariae</name>
    <dbReference type="NCBI Taxonomy" id="2801340"/>
    <lineage>
        <taxon>Bacteria</taxon>
        <taxon>Pseudomonadati</taxon>
        <taxon>Pseudomonadota</taxon>
        <taxon>Alphaproteobacteria</taxon>
        <taxon>Hyphomicrobiales</taxon>
        <taxon>Rhizobiaceae</taxon>
        <taxon>Rhizobium/Agrobacterium group</taxon>
        <taxon>Rhizobium</taxon>
    </lineage>
</organism>
<feature type="domain" description="YdhG-like" evidence="1">
    <location>
        <begin position="26"/>
        <end position="128"/>
    </location>
</feature>
<keyword evidence="3" id="KW-1185">Reference proteome</keyword>
<sequence>MQDNMIAPPLPTPLADVIDRYAEPVREKLLALRAVILDVARDENVGAVEETLKWGQPSFLCKAGTTVRIDRDETHGGAIALYVNCKTSLVEEWRERFPELSFGGNRSLHITLEGDLGDARLRMCIANALTYRRRRAAKQTTA</sequence>
<comment type="caution">
    <text evidence="2">The sequence shown here is derived from an EMBL/GenBank/DDBJ whole genome shotgun (WGS) entry which is preliminary data.</text>
</comment>
<name>A0A936YRJ6_9HYPH</name>
<dbReference type="Pfam" id="PF08818">
    <property type="entry name" value="DUF1801"/>
    <property type="match status" value="1"/>
</dbReference>
<dbReference type="SUPFAM" id="SSF159888">
    <property type="entry name" value="YdhG-like"/>
    <property type="match status" value="1"/>
</dbReference>
<protein>
    <submittedName>
        <fullName evidence="2">DUF1801 domain-containing protein</fullName>
    </submittedName>
</protein>
<reference evidence="2" key="1">
    <citation type="submission" date="2021-01" db="EMBL/GenBank/DDBJ databases">
        <title>Rhizobium sp. strain KVB221 16S ribosomal RNA gene Genome sequencing and assembly.</title>
        <authorList>
            <person name="Kang M."/>
        </authorList>
    </citation>
    <scope>NUCLEOTIDE SEQUENCE</scope>
    <source>
        <strain evidence="2">KVB221</strain>
    </source>
</reference>
<proteinExistence type="predicted"/>
<evidence type="ECO:0000259" key="1">
    <source>
        <dbReference type="Pfam" id="PF08818"/>
    </source>
</evidence>